<feature type="domain" description="Cytochrome b5 heme-binding" evidence="10">
    <location>
        <begin position="35"/>
        <end position="113"/>
    </location>
</feature>
<keyword evidence="7 9" id="KW-0472">Membrane</keyword>
<evidence type="ECO:0000259" key="10">
    <source>
        <dbReference type="PROSITE" id="PS50255"/>
    </source>
</evidence>
<evidence type="ECO:0000313" key="12">
    <source>
        <dbReference type="EMBL" id="TPX52071.1"/>
    </source>
</evidence>
<organism evidence="12 13">
    <name type="scientific">Synchytrium endobioticum</name>
    <dbReference type="NCBI Taxonomy" id="286115"/>
    <lineage>
        <taxon>Eukaryota</taxon>
        <taxon>Fungi</taxon>
        <taxon>Fungi incertae sedis</taxon>
        <taxon>Chytridiomycota</taxon>
        <taxon>Chytridiomycota incertae sedis</taxon>
        <taxon>Chytridiomycetes</taxon>
        <taxon>Synchytriales</taxon>
        <taxon>Synchytriaceae</taxon>
        <taxon>Synchytrium</taxon>
    </lineage>
</organism>
<feature type="region of interest" description="Disordered" evidence="8">
    <location>
        <begin position="1"/>
        <end position="26"/>
    </location>
</feature>
<evidence type="ECO:0000256" key="2">
    <source>
        <dbReference type="ARBA" id="ARBA00009295"/>
    </source>
</evidence>
<dbReference type="InterPro" id="IPR005804">
    <property type="entry name" value="FA_desaturase_dom"/>
</dbReference>
<sequence>MGLKPAPRKLGVVNGSTTTTTVRSTSTGTIHTTATRLFQWDEIQASRTTPNGASKYIVINNKVYDVGGDFAQYHPGGNVVFSQLGQDATGAFNVFHAPSTHEVIANWYVGDLASTAVRKHSGFFEDVTALREEFDRKGYYKSSKLYYAFKLLFNQSLWLLSLAIMVKWPFNTIALLISGLIMALFFQQSGWLSHDFLHNQVFENRTWNKIVAYFTGNVCQGFSVSWWVNKHSTHHSTPNVHTADPDIDTMPFIAWSEHALEGFTGTDDATLAKFLVKYQPYLFFPILTLARLLWCYASISYVAYNPDISNRMVEIVTLAIHWTWYLGFASRYCSSLGAMLWILISQGGCGLMLASVFSLNHNGMPVLDHEQAKEHDFYALQVITGRDVVPSIAANFFTGGLNYQIEHHMFPSLPRHNFHHIRDDVVRLCKEHKIPYHSTTFRQGIVEVLSRLSDIAKTSMEMKKQK</sequence>
<keyword evidence="3 9" id="KW-0812">Transmembrane</keyword>
<evidence type="ECO:0000256" key="3">
    <source>
        <dbReference type="ARBA" id="ARBA00022692"/>
    </source>
</evidence>
<dbReference type="PANTHER" id="PTHR19353:SF88">
    <property type="entry name" value="DELTA(5) FATTY ACID DESATURASE FAT-4"/>
    <property type="match status" value="1"/>
</dbReference>
<dbReference type="Pfam" id="PF00487">
    <property type="entry name" value="FA_desaturase"/>
    <property type="match status" value="1"/>
</dbReference>
<dbReference type="VEuPathDB" id="FungiDB:SeMB42_g01669"/>
<gene>
    <name evidence="11" type="ORF">SeLEV6574_g02238</name>
    <name evidence="12" type="ORF">SeMB42_g01669</name>
</gene>
<comment type="similarity">
    <text evidence="2">Belongs to the fatty acid desaturase type 1 family.</text>
</comment>
<keyword evidence="13" id="KW-1185">Reference proteome</keyword>
<feature type="transmembrane region" description="Helical" evidence="9">
    <location>
        <begin position="172"/>
        <end position="189"/>
    </location>
</feature>
<protein>
    <recommendedName>
        <fullName evidence="10">Cytochrome b5 heme-binding domain-containing protein</fullName>
    </recommendedName>
</protein>
<evidence type="ECO:0000256" key="1">
    <source>
        <dbReference type="ARBA" id="ARBA00004141"/>
    </source>
</evidence>
<dbReference type="AlphaFoldDB" id="A0A507DKX2"/>
<dbReference type="InterPro" id="IPR012171">
    <property type="entry name" value="Fatty_acid_desaturase"/>
</dbReference>
<dbReference type="Proteomes" id="UP000317494">
    <property type="component" value="Unassembled WGS sequence"/>
</dbReference>
<dbReference type="PIRSF" id="PIRSF015921">
    <property type="entry name" value="FA_sphinglp_des"/>
    <property type="match status" value="1"/>
</dbReference>
<dbReference type="GO" id="GO:0016717">
    <property type="term" value="F:oxidoreductase activity, acting on paired donors, with oxidation of a pair of donors resulting in the reduction of molecular oxygen to two molecules of water"/>
    <property type="evidence" value="ECO:0007669"/>
    <property type="project" value="TreeGrafter"/>
</dbReference>
<dbReference type="InterPro" id="IPR036400">
    <property type="entry name" value="Cyt_B5-like_heme/steroid_sf"/>
</dbReference>
<dbReference type="GO" id="GO:0006629">
    <property type="term" value="P:lipid metabolic process"/>
    <property type="evidence" value="ECO:0007669"/>
    <property type="project" value="UniProtKB-KW"/>
</dbReference>
<reference evidence="13 14" key="1">
    <citation type="journal article" date="2019" name="Sci. Rep.">
        <title>Comparative genomics of chytrid fungi reveal insights into the obligate biotrophic and pathogenic lifestyle of Synchytrium endobioticum.</title>
        <authorList>
            <person name="van de Vossenberg B.T.L.H."/>
            <person name="Warris S."/>
            <person name="Nguyen H.D.T."/>
            <person name="van Gent-Pelzer M.P.E."/>
            <person name="Joly D.L."/>
            <person name="van de Geest H.C."/>
            <person name="Bonants P.J.M."/>
            <person name="Smith D.S."/>
            <person name="Levesque C.A."/>
            <person name="van der Lee T.A.J."/>
        </authorList>
    </citation>
    <scope>NUCLEOTIDE SEQUENCE [LARGE SCALE GENOMIC DNA]</scope>
    <source>
        <strain evidence="11 14">LEV6574</strain>
        <strain evidence="12 13">MB42</strain>
    </source>
</reference>
<dbReference type="InterPro" id="IPR001199">
    <property type="entry name" value="Cyt_B5-like_heme/steroid-bd"/>
</dbReference>
<evidence type="ECO:0000256" key="6">
    <source>
        <dbReference type="ARBA" id="ARBA00023098"/>
    </source>
</evidence>
<feature type="transmembrane region" description="Helical" evidence="9">
    <location>
        <begin position="338"/>
        <end position="359"/>
    </location>
</feature>
<evidence type="ECO:0000313" key="14">
    <source>
        <dbReference type="Proteomes" id="UP000320475"/>
    </source>
</evidence>
<feature type="compositionally biased region" description="Low complexity" evidence="8">
    <location>
        <begin position="11"/>
        <end position="26"/>
    </location>
</feature>
<comment type="caution">
    <text evidence="12">The sequence shown here is derived from an EMBL/GenBank/DDBJ whole genome shotgun (WGS) entry which is preliminary data.</text>
</comment>
<keyword evidence="6" id="KW-0443">Lipid metabolism</keyword>
<keyword evidence="4 9" id="KW-1133">Transmembrane helix</keyword>
<comment type="subcellular location">
    <subcellularLocation>
        <location evidence="1">Membrane</location>
        <topology evidence="1">Multi-pass membrane protein</topology>
    </subcellularLocation>
</comment>
<evidence type="ECO:0000256" key="7">
    <source>
        <dbReference type="ARBA" id="ARBA00023136"/>
    </source>
</evidence>
<evidence type="ECO:0000313" key="11">
    <source>
        <dbReference type="EMBL" id="TPX48102.1"/>
    </source>
</evidence>
<dbReference type="Gene3D" id="3.10.120.10">
    <property type="entry name" value="Cytochrome b5-like heme/steroid binding domain"/>
    <property type="match status" value="1"/>
</dbReference>
<accession>A0A507DKX2</accession>
<dbReference type="Pfam" id="PF00173">
    <property type="entry name" value="Cyt-b5"/>
    <property type="match status" value="1"/>
</dbReference>
<dbReference type="PROSITE" id="PS50255">
    <property type="entry name" value="CYTOCHROME_B5_2"/>
    <property type="match status" value="1"/>
</dbReference>
<evidence type="ECO:0000256" key="5">
    <source>
        <dbReference type="ARBA" id="ARBA00023002"/>
    </source>
</evidence>
<dbReference type="SUPFAM" id="SSF55856">
    <property type="entry name" value="Cytochrome b5-like heme/steroid binding domain"/>
    <property type="match status" value="1"/>
</dbReference>
<dbReference type="PANTHER" id="PTHR19353">
    <property type="entry name" value="FATTY ACID DESATURASE 2"/>
    <property type="match status" value="1"/>
</dbReference>
<keyword evidence="5" id="KW-0560">Oxidoreductase</keyword>
<evidence type="ECO:0000313" key="13">
    <source>
        <dbReference type="Proteomes" id="UP000317494"/>
    </source>
</evidence>
<dbReference type="EMBL" id="QEAM01000059">
    <property type="protein sequence ID" value="TPX48102.1"/>
    <property type="molecule type" value="Genomic_DNA"/>
</dbReference>
<feature type="transmembrane region" description="Helical" evidence="9">
    <location>
        <begin position="281"/>
        <end position="303"/>
    </location>
</feature>
<dbReference type="Proteomes" id="UP000320475">
    <property type="component" value="Unassembled WGS sequence"/>
</dbReference>
<evidence type="ECO:0000256" key="4">
    <source>
        <dbReference type="ARBA" id="ARBA00022989"/>
    </source>
</evidence>
<name>A0A507DKX2_9FUNG</name>
<dbReference type="CDD" id="cd03506">
    <property type="entry name" value="Delta6-FADS-like"/>
    <property type="match status" value="1"/>
</dbReference>
<dbReference type="SMART" id="SM01117">
    <property type="entry name" value="Cyt-b5"/>
    <property type="match status" value="1"/>
</dbReference>
<evidence type="ECO:0000256" key="8">
    <source>
        <dbReference type="SAM" id="MobiDB-lite"/>
    </source>
</evidence>
<dbReference type="OrthoDB" id="260091at2759"/>
<proteinExistence type="inferred from homology"/>
<dbReference type="STRING" id="286115.A0A507DKX2"/>
<dbReference type="GO" id="GO:0016020">
    <property type="term" value="C:membrane"/>
    <property type="evidence" value="ECO:0007669"/>
    <property type="project" value="UniProtKB-SubCell"/>
</dbReference>
<dbReference type="EMBL" id="QEAN01000044">
    <property type="protein sequence ID" value="TPX52071.1"/>
    <property type="molecule type" value="Genomic_DNA"/>
</dbReference>
<evidence type="ECO:0000256" key="9">
    <source>
        <dbReference type="SAM" id="Phobius"/>
    </source>
</evidence>